<feature type="binding site" evidence="5">
    <location>
        <position position="141"/>
    </location>
    <ligand>
        <name>NADP(+)</name>
        <dbReference type="ChEBI" id="CHEBI:58349"/>
    </ligand>
</feature>
<evidence type="ECO:0000256" key="3">
    <source>
        <dbReference type="ARBA" id="ARBA00023002"/>
    </source>
</evidence>
<comment type="similarity">
    <text evidence="1 5">Belongs to the NAD(P)-dependent epimerase/dehydratase family. Fucose synthase subfamily.</text>
</comment>
<dbReference type="Pfam" id="PF01370">
    <property type="entry name" value="Epimerase"/>
    <property type="match status" value="1"/>
</dbReference>
<dbReference type="EMBL" id="JAMQBK010000042">
    <property type="protein sequence ID" value="MCM2372203.1"/>
    <property type="molecule type" value="Genomic_DNA"/>
</dbReference>
<evidence type="ECO:0000256" key="1">
    <source>
        <dbReference type="ARBA" id="ARBA00005959"/>
    </source>
</evidence>
<dbReference type="PANTHER" id="PTHR43238">
    <property type="entry name" value="GDP-L-FUCOSE SYNTHASE"/>
    <property type="match status" value="1"/>
</dbReference>
<feature type="binding site" evidence="5">
    <location>
        <begin position="11"/>
        <end position="17"/>
    </location>
    <ligand>
        <name>NADP(+)</name>
        <dbReference type="ChEBI" id="CHEBI:58349"/>
    </ligand>
</feature>
<dbReference type="InterPro" id="IPR028614">
    <property type="entry name" value="GDP_fucose/colitose_synth"/>
</dbReference>
<feature type="site" description="Important for catalytic activity" evidence="5">
    <location>
        <position position="108"/>
    </location>
</feature>
<dbReference type="RefSeq" id="WP_250929836.1">
    <property type="nucleotide sequence ID" value="NZ_JAMQBK010000042.1"/>
</dbReference>
<dbReference type="CDD" id="cd05239">
    <property type="entry name" value="GDP_FS_SDR_e"/>
    <property type="match status" value="1"/>
</dbReference>
<dbReference type="SUPFAM" id="SSF51735">
    <property type="entry name" value="NAD(P)-binding Rossmann-fold domains"/>
    <property type="match status" value="1"/>
</dbReference>
<feature type="binding site" evidence="5">
    <location>
        <position position="188"/>
    </location>
    <ligand>
        <name>substrate</name>
    </ligand>
</feature>
<reference evidence="7 8" key="1">
    <citation type="journal article" date="2022" name="Syst. Appl. Microbiol.">
        <title>Rhodopirellula aestuarii sp. nov., a novel member of the genus Rhodopirellula isolated from brackish sediments collected in the Tagus River estuary, Portugal.</title>
        <authorList>
            <person name="Vitorino I.R."/>
            <person name="Klimek D."/>
            <person name="Calusinska M."/>
            <person name="Lobo-da-Cunha A."/>
            <person name="Vasconcelos V."/>
            <person name="Lage O.M."/>
        </authorList>
    </citation>
    <scope>NUCLEOTIDE SEQUENCE [LARGE SCALE GENOMIC DNA]</scope>
    <source>
        <strain evidence="7 8">ICT_H3.1</strain>
    </source>
</reference>
<evidence type="ECO:0000313" key="8">
    <source>
        <dbReference type="Proteomes" id="UP001202961"/>
    </source>
</evidence>
<comment type="catalytic activity">
    <reaction evidence="5">
        <text>GDP-beta-L-fucose + NADP(+) = GDP-4-dehydro-alpha-D-rhamnose + NADPH + H(+)</text>
        <dbReference type="Rhea" id="RHEA:18885"/>
        <dbReference type="ChEBI" id="CHEBI:15378"/>
        <dbReference type="ChEBI" id="CHEBI:57273"/>
        <dbReference type="ChEBI" id="CHEBI:57783"/>
        <dbReference type="ChEBI" id="CHEBI:57964"/>
        <dbReference type="ChEBI" id="CHEBI:58349"/>
        <dbReference type="EC" id="1.1.1.271"/>
    </reaction>
</comment>
<gene>
    <name evidence="5" type="primary">fcl</name>
    <name evidence="7" type="ORF">NB063_16475</name>
</gene>
<dbReference type="HAMAP" id="MF_00956">
    <property type="entry name" value="GDP_fucose_synth"/>
    <property type="match status" value="1"/>
</dbReference>
<organism evidence="7 8">
    <name type="scientific">Aporhodopirellula aestuarii</name>
    <dbReference type="NCBI Taxonomy" id="2950107"/>
    <lineage>
        <taxon>Bacteria</taxon>
        <taxon>Pseudomonadati</taxon>
        <taxon>Planctomycetota</taxon>
        <taxon>Planctomycetia</taxon>
        <taxon>Pirellulales</taxon>
        <taxon>Pirellulaceae</taxon>
        <taxon>Aporhodopirellula</taxon>
    </lineage>
</organism>
<evidence type="ECO:0000313" key="7">
    <source>
        <dbReference type="EMBL" id="MCM2372203.1"/>
    </source>
</evidence>
<keyword evidence="3 5" id="KW-0560">Oxidoreductase</keyword>
<keyword evidence="8" id="KW-1185">Reference proteome</keyword>
<dbReference type="EC" id="1.1.1.271" evidence="5"/>
<feature type="binding site" evidence="5">
    <location>
        <position position="270"/>
    </location>
    <ligand>
        <name>substrate</name>
    </ligand>
</feature>
<feature type="active site" description="Proton donor/acceptor" evidence="5">
    <location>
        <position position="137"/>
    </location>
</feature>
<feature type="binding site" evidence="5">
    <location>
        <position position="210"/>
    </location>
    <ligand>
        <name>substrate</name>
    </ligand>
</feature>
<evidence type="ECO:0000259" key="6">
    <source>
        <dbReference type="Pfam" id="PF01370"/>
    </source>
</evidence>
<protein>
    <recommendedName>
        <fullName evidence="5">GDP-L-fucose synthase</fullName>
        <ecNumber evidence="5">1.1.1.271</ecNumber>
    </recommendedName>
    <alternativeName>
        <fullName evidence="5">GDP-4-keto-6-deoxy-D-mannose-3,5-epimerase-4-reductase</fullName>
    </alternativeName>
</protein>
<proteinExistence type="inferred from homology"/>
<comment type="function">
    <text evidence="5">Catalyzes the two-step NADP-dependent conversion of GDP-4-dehydro-6-deoxy-D-mannose to GDP-fucose, involving an epimerase and a reductase reaction.</text>
</comment>
<comment type="caution">
    <text evidence="7">The sequence shown here is derived from an EMBL/GenBank/DDBJ whole genome shotgun (WGS) entry which is preliminary data.</text>
</comment>
<feature type="binding site" evidence="5">
    <location>
        <begin position="164"/>
        <end position="167"/>
    </location>
    <ligand>
        <name>NADP(+)</name>
        <dbReference type="ChEBI" id="CHEBI:58349"/>
    </ligand>
</feature>
<dbReference type="InterPro" id="IPR036291">
    <property type="entry name" value="NAD(P)-bd_dom_sf"/>
</dbReference>
<dbReference type="Gene3D" id="3.40.50.720">
    <property type="entry name" value="NAD(P)-binding Rossmann-like Domain"/>
    <property type="match status" value="1"/>
</dbReference>
<feature type="domain" description="NAD-dependent epimerase/dehydratase" evidence="6">
    <location>
        <begin position="7"/>
        <end position="238"/>
    </location>
</feature>
<evidence type="ECO:0000256" key="4">
    <source>
        <dbReference type="ARBA" id="ARBA00023235"/>
    </source>
</evidence>
<name>A0ABT0U718_9BACT</name>
<accession>A0ABT0U718</accession>
<feature type="binding site" evidence="5">
    <location>
        <position position="203"/>
    </location>
    <ligand>
        <name>substrate</name>
    </ligand>
</feature>
<evidence type="ECO:0000256" key="2">
    <source>
        <dbReference type="ARBA" id="ARBA00022857"/>
    </source>
</evidence>
<evidence type="ECO:0000256" key="5">
    <source>
        <dbReference type="HAMAP-Rule" id="MF_00956"/>
    </source>
</evidence>
<keyword evidence="4 5" id="KW-0413">Isomerase</keyword>
<dbReference type="InterPro" id="IPR001509">
    <property type="entry name" value="Epimerase_deHydtase"/>
</dbReference>
<dbReference type="Gene3D" id="3.90.25.10">
    <property type="entry name" value="UDP-galactose 4-epimerase, domain 1"/>
    <property type="match status" value="1"/>
</dbReference>
<feature type="binding site" evidence="5">
    <location>
        <position position="180"/>
    </location>
    <ligand>
        <name>NADP(+)</name>
        <dbReference type="ChEBI" id="CHEBI:58349"/>
    </ligand>
</feature>
<dbReference type="PANTHER" id="PTHR43238:SF1">
    <property type="entry name" value="GDP-L-FUCOSE SYNTHASE"/>
    <property type="match status" value="1"/>
</dbReference>
<keyword evidence="5" id="KW-0511">Multifunctional enzyme</keyword>
<dbReference type="Proteomes" id="UP001202961">
    <property type="component" value="Unassembled WGS sequence"/>
</dbReference>
<comment type="pathway">
    <text evidence="5">Nucleotide-sugar biosynthesis; GDP-L-fucose biosynthesis via de novo pathway; GDP-L-fucose from GDP-alpha-D-mannose: step 2/2.</text>
</comment>
<feature type="binding site" evidence="5">
    <location>
        <begin position="106"/>
        <end position="109"/>
    </location>
    <ligand>
        <name>NADP(+)</name>
        <dbReference type="ChEBI" id="CHEBI:58349"/>
    </ligand>
</feature>
<sequence length="328" mass="35815">MDKNDAILVTGGTGMVGTRLVEQLQSAGYTNLLVPTRKELDLCDEQSVNAWFDRNRPRYAFLIAAKVGGIAANIADPSGFLADNLKIIVNQITACHRSGVEKLLLLGSTCIYPRECPQPMKESHLLSGPLEPTNEGYALAKIAGLRLAQSYHQQHGMKCVLPMPCNIYGTNDHFDLSRCHVLSALVKRFSDAVANDTEEVVLWGSGIARREFIHVDDVVDGMLFLFEKAADGEIVNLGSGTDVSIAELASMIAEETGFQGKIGWDTSRPDGMLKKCTDVSRLHELGFQASVSLRDGIRQTVAQYRTLSGACEKSLDDVTIQKSTRRVA</sequence>
<keyword evidence="2 5" id="KW-0521">NADP</keyword>
<feature type="site" description="Important for catalytic activity" evidence="5">
    <location>
        <position position="110"/>
    </location>
</feature>